<accession>A0A7S7LF78</accession>
<dbReference type="InterPro" id="IPR040855">
    <property type="entry name" value="ORC_WH_C"/>
</dbReference>
<sequence length="945" mass="110075">MQDKPFDISVIEYRKENIKFSNSKKTDKSNIFTPFGAVRPFTYCKNDFNLSFNKSWNLFFSKFLNGFRLEMSDGMVKILESIDSLVDHDVNYELTVIGALSGSNNCDHLITFNVLEELLNSSGQPYTIFLDHEKIGIEGLNVSKLLETIWNSIKDKFLDLLIEENNFIDSQKGYDYENDSLAGKSTYLNKLKENDEKLADRVKRNKRKCNIEHSGIKETHFDLNKKIVFSDSSKVESKNKWLPIQTIPFNFDSSKFSLSNGNSNQKYINIIKGLKFIGSIFKMRKKNNLNIKPIIILIPSSECLAPGQLGQLLEIISQIKETYKITFTIILGISTNILYAQRIVGQAIMNRLKFISVKLLDSKMAFFQSIINPLLHLDDFTSRIFLKGNFVKFKELIPGNNLELNDPSNAITDSESELFSFPLLSSACIRHIKDNFFQYDYSITSSLKTIFIIFQLHFTDNHFDFLFQRKEEISIQDLSKQIIDQLKLKYQINEESFLSGIKLREAAIVEISLLKLNLKSIALGLCIINTILSDMLNIFDINERYNLIIEWLEVLERNRRKELTKKIGNLTREIKGINNVALDKNIVFTKINNITEIFLTRNKSFYEIKNQAFIELPWNIKTFECNISKLFIHSFDESQLSEHISDNVFRIFIYSNIKTFSNQMDYFLEEILTPNFIPKIINELDQTCDNENIFDDFSAIYKIYTLNNGNKINLFKLFSTFCKQIMDSSNKYCNKSDSKNKLEKTNKVRLEINCLPDQYKDLFSRFIRVMNTLQFIGLLYLPQKNTKFEQDVFQINFDLNDSEEKHQSSKKYLDKYFRFTLGNLYAHKLFWGNNIPISCMITNDKVNIDDTKTYLSNDEKFKPPNLSDNINKINSKTKYNRKLISPDANDKSVNKNIKKNRLEVLKLRAAESNQRKIIEFKGIKIQRAINSANRIKNSRNSINEK</sequence>
<organism evidence="2 3">
    <name type="scientific">Cryptosporidium parvum</name>
    <dbReference type="NCBI Taxonomy" id="5807"/>
    <lineage>
        <taxon>Eukaryota</taxon>
        <taxon>Sar</taxon>
        <taxon>Alveolata</taxon>
        <taxon>Apicomplexa</taxon>
        <taxon>Conoidasida</taxon>
        <taxon>Coccidia</taxon>
        <taxon>Eucoccidiorida</taxon>
        <taxon>Eimeriorina</taxon>
        <taxon>Cryptosporidiidae</taxon>
        <taxon>Cryptosporidium</taxon>
    </lineage>
</organism>
<dbReference type="AlphaFoldDB" id="A0A7S7LF78"/>
<evidence type="ECO:0000313" key="3">
    <source>
        <dbReference type="Proteomes" id="UP000593906"/>
    </source>
</evidence>
<gene>
    <name evidence="2" type="ORF">CPATCC_002717</name>
</gene>
<protein>
    <recommendedName>
        <fullName evidence="1">Origin recognition complex subunit 3 winged helix C-terminal domain-containing protein</fullName>
    </recommendedName>
</protein>
<dbReference type="EMBL" id="CP044417">
    <property type="protein sequence ID" value="QOY41074.1"/>
    <property type="molecule type" value="Genomic_DNA"/>
</dbReference>
<dbReference type="OMA" id="DATHENR"/>
<evidence type="ECO:0000259" key="1">
    <source>
        <dbReference type="Pfam" id="PF18137"/>
    </source>
</evidence>
<proteinExistence type="predicted"/>
<dbReference type="VEuPathDB" id="CryptoDB:CPATCC_0013440"/>
<evidence type="ECO:0000313" key="2">
    <source>
        <dbReference type="EMBL" id="QOY41074.1"/>
    </source>
</evidence>
<dbReference type="Pfam" id="PF18137">
    <property type="entry name" value="WHD_ORC"/>
    <property type="match status" value="1"/>
</dbReference>
<name>A0A7S7LF78_CRYPV</name>
<feature type="domain" description="Origin recognition complex subunit 3 winged helix C-terminal" evidence="1">
    <location>
        <begin position="688"/>
        <end position="781"/>
    </location>
</feature>
<reference evidence="2 3" key="1">
    <citation type="submission" date="2019-09" db="EMBL/GenBank/DDBJ databases">
        <title>Consistent, comparative and evidence-based genome assembly and annotation for Cryptosporidium parvum, C. hominis and C. tyzzeri.</title>
        <authorList>
            <person name="Baptista R.P."/>
            <person name="Li Y."/>
            <person name="Sateriale A."/>
            <person name="Ansell B."/>
            <person name="Jex A."/>
            <person name="Sanders M."/>
            <person name="Brooks K."/>
            <person name="Tracey A."/>
            <person name="Berriman M."/>
            <person name="Striepen B."/>
            <person name="Cotton J.A."/>
            <person name="Kissinger J.C."/>
        </authorList>
    </citation>
    <scope>NUCLEOTIDE SEQUENCE [LARGE SCALE GENOMIC DNA]</scope>
    <source>
        <strain evidence="2 3">IOWA-ATCC</strain>
    </source>
</reference>
<dbReference type="Proteomes" id="UP000593906">
    <property type="component" value="Chromosome 6"/>
</dbReference>